<keyword evidence="1" id="KW-1133">Transmembrane helix</keyword>
<feature type="domain" description="Potassium channel" evidence="2">
    <location>
        <begin position="370"/>
        <end position="445"/>
    </location>
</feature>
<evidence type="ECO:0000256" key="1">
    <source>
        <dbReference type="SAM" id="Phobius"/>
    </source>
</evidence>
<dbReference type="GO" id="GO:0005886">
    <property type="term" value="C:plasma membrane"/>
    <property type="evidence" value="ECO:0007669"/>
    <property type="project" value="TreeGrafter"/>
</dbReference>
<dbReference type="OrthoDB" id="421226at2759"/>
<feature type="transmembrane region" description="Helical" evidence="1">
    <location>
        <begin position="350"/>
        <end position="370"/>
    </location>
</feature>
<keyword evidence="1" id="KW-0812">Transmembrane</keyword>
<dbReference type="AlphaFoldDB" id="A0A8S1PQF6"/>
<accession>A0A8S1PQF6</accession>
<keyword evidence="1" id="KW-0472">Membrane</keyword>
<dbReference type="Pfam" id="PF07885">
    <property type="entry name" value="Ion_trans_2"/>
    <property type="match status" value="1"/>
</dbReference>
<sequence length="1021" mass="120687">MHLESPEFNRELDQELQAEQHEDFEQQYLGFCLRTSKRETSINCPHLYSQTQSIKSIEGYNDLNGQKMENITLKSIQQNTPETNRTLINTPTNNKQHQTGSSMMAFFLIKRFLEKLQIKRKIIETLNQTHLNLIGDKAADSNVVLQYTKSIQRAGFTLKAMKKLLKMQSSLEESRMETVKQYYQNIKKQAIKFLQNLIDKIPLIQSESLFKMQWDLFAVVFRIILVFLIPLEVAFQTQIMFDKNIILSIIIIVILIMDFLIRINTQQYLNGQAIKDRWRLIVYQAKKSMFIDFLSIIILIIFISIEPQDQYYKLFTLFTLTQYSYVYEILSKSEQLSYFTRPQRGILGLLKFAATLFYILHLFSCVWFWISSLEIEDSWIQFKELGDKSWQLQYLEALYFAIVTMLTIGYGDNVPKNPSEKIVTIIFILGACLWFSYSVNFIGGIMNDITQNQVERNQKMRVINKYMSKRNIPFALQHQIKEYLTYRWKEDDEVDLDIEQALLSQLSDELKEELDKQAHKVFIEKSILLQQFFSQEFRNALFKSIKRKIIPPENTFQIDFNGQHHLCFIEQGHLLYQHKDSKQRSKMNTIINLGEFLCVKEFINEDPEMELFKAVGYVSLLVLSKQDFLQTIKDFPEDFQKYCQLKDSIILNIDSTVLNKSVYCPACQHFEHSLAQCPYIQLKSNREVVIKKHQSSKNQQRAPFSRRTNKNLFLALSEKELVTEFAKVFVSANQPKINQQLKIYLYQESDILESNSVEPTNSFDFIKATPNIQQVHPPPQSVQCADLLSSIRIQKNLIRETDIDLKGELRQQLNQGRIIRKMTIHPQNKQIKKSTTTTFTVRHIQDEDMEEQHMALEFQNLQNENIILLYNKLIKQDQEESIVKNALSQIEPLFWRLNENSIENFEVLKNYDYYYSHHNVQQIIDIANKNIHTWQKDIIDRLSKFMFFPFNYILKYLKLRRNRMNEAIIEKNKFKKIKNKMRMIQLRNNLQLKKMSTSSNKNIRFSQILPSQFPSQDSIIA</sequence>
<feature type="transmembrane region" description="Helical" evidence="1">
    <location>
        <begin position="422"/>
        <end position="446"/>
    </location>
</feature>
<dbReference type="EMBL" id="CAJJDN010000085">
    <property type="protein sequence ID" value="CAD8105660.1"/>
    <property type="molecule type" value="Genomic_DNA"/>
</dbReference>
<organism evidence="3 4">
    <name type="scientific">Paramecium sonneborni</name>
    <dbReference type="NCBI Taxonomy" id="65129"/>
    <lineage>
        <taxon>Eukaryota</taxon>
        <taxon>Sar</taxon>
        <taxon>Alveolata</taxon>
        <taxon>Ciliophora</taxon>
        <taxon>Intramacronucleata</taxon>
        <taxon>Oligohymenophorea</taxon>
        <taxon>Peniculida</taxon>
        <taxon>Parameciidae</taxon>
        <taxon>Paramecium</taxon>
    </lineage>
</organism>
<dbReference type="InterPro" id="IPR050818">
    <property type="entry name" value="KCNH_animal-type"/>
</dbReference>
<dbReference type="GO" id="GO:0005249">
    <property type="term" value="F:voltage-gated potassium channel activity"/>
    <property type="evidence" value="ECO:0007669"/>
    <property type="project" value="TreeGrafter"/>
</dbReference>
<comment type="caution">
    <text evidence="3">The sequence shown here is derived from an EMBL/GenBank/DDBJ whole genome shotgun (WGS) entry which is preliminary data.</text>
</comment>
<name>A0A8S1PQF6_9CILI</name>
<evidence type="ECO:0000259" key="2">
    <source>
        <dbReference type="Pfam" id="PF07885"/>
    </source>
</evidence>
<evidence type="ECO:0000313" key="4">
    <source>
        <dbReference type="Proteomes" id="UP000692954"/>
    </source>
</evidence>
<dbReference type="Proteomes" id="UP000692954">
    <property type="component" value="Unassembled WGS sequence"/>
</dbReference>
<keyword evidence="4" id="KW-1185">Reference proteome</keyword>
<protein>
    <recommendedName>
        <fullName evidence="2">Potassium channel domain-containing protein</fullName>
    </recommendedName>
</protein>
<feature type="transmembrane region" description="Helical" evidence="1">
    <location>
        <begin position="390"/>
        <end position="410"/>
    </location>
</feature>
<feature type="transmembrane region" description="Helical" evidence="1">
    <location>
        <begin position="245"/>
        <end position="264"/>
    </location>
</feature>
<feature type="transmembrane region" description="Helical" evidence="1">
    <location>
        <begin position="285"/>
        <end position="305"/>
    </location>
</feature>
<dbReference type="GO" id="GO:0042391">
    <property type="term" value="P:regulation of membrane potential"/>
    <property type="evidence" value="ECO:0007669"/>
    <property type="project" value="TreeGrafter"/>
</dbReference>
<reference evidence="3" key="1">
    <citation type="submission" date="2021-01" db="EMBL/GenBank/DDBJ databases">
        <authorList>
            <consortium name="Genoscope - CEA"/>
            <person name="William W."/>
        </authorList>
    </citation>
    <scope>NUCLEOTIDE SEQUENCE</scope>
</reference>
<dbReference type="PANTHER" id="PTHR10217:SF435">
    <property type="entry name" value="POTASSIUM VOLTAGE-GATED CHANNEL PROTEIN EAG"/>
    <property type="match status" value="1"/>
</dbReference>
<proteinExistence type="predicted"/>
<dbReference type="InterPro" id="IPR013099">
    <property type="entry name" value="K_chnl_dom"/>
</dbReference>
<gene>
    <name evidence="3" type="ORF">PSON_ATCC_30995.1.T0850036</name>
</gene>
<feature type="transmembrane region" description="Helical" evidence="1">
    <location>
        <begin position="216"/>
        <end position="239"/>
    </location>
</feature>
<dbReference type="PANTHER" id="PTHR10217">
    <property type="entry name" value="VOLTAGE AND LIGAND GATED POTASSIUM CHANNEL"/>
    <property type="match status" value="1"/>
</dbReference>
<evidence type="ECO:0000313" key="3">
    <source>
        <dbReference type="EMBL" id="CAD8105660.1"/>
    </source>
</evidence>